<evidence type="ECO:0000313" key="2">
    <source>
        <dbReference type="EMBL" id="PWL17549.1"/>
    </source>
</evidence>
<dbReference type="InterPro" id="IPR006315">
    <property type="entry name" value="OM_autotransptr_brl_dom"/>
</dbReference>
<gene>
    <name evidence="2" type="ORF">DKP76_12360</name>
</gene>
<keyword evidence="3" id="KW-1185">Reference proteome</keyword>
<evidence type="ECO:0000313" key="3">
    <source>
        <dbReference type="Proteomes" id="UP000245865"/>
    </source>
</evidence>
<dbReference type="Proteomes" id="UP000245865">
    <property type="component" value="Unassembled WGS sequence"/>
</dbReference>
<dbReference type="Pfam" id="PF03797">
    <property type="entry name" value="Autotransporter"/>
    <property type="match status" value="1"/>
</dbReference>
<dbReference type="InterPro" id="IPR012332">
    <property type="entry name" value="Autotransporter_pectin_lyase_C"/>
</dbReference>
<reference evidence="2 3" key="1">
    <citation type="submission" date="2018-05" db="EMBL/GenBank/DDBJ databases">
        <title>Comparative genomic sequence analysis between strain HN4 and CCM 8460T (Falsochrobactrum ovis) will provide more evidence to prove that HN4 is a new species of Falsochrobactrum.</title>
        <authorList>
            <person name="Lyu W."/>
            <person name="Sun L."/>
            <person name="Yao L."/>
        </authorList>
    </citation>
    <scope>NUCLEOTIDE SEQUENCE [LARGE SCALE GENOMIC DNA]</scope>
    <source>
        <strain evidence="2 3">HN4</strain>
    </source>
</reference>
<dbReference type="NCBIfam" id="TIGR01414">
    <property type="entry name" value="autotrans_barl"/>
    <property type="match status" value="1"/>
</dbReference>
<dbReference type="InterPro" id="IPR005546">
    <property type="entry name" value="Autotransporte_beta"/>
</dbReference>
<proteinExistence type="predicted"/>
<organism evidence="2 3">
    <name type="scientific">Falsochrobactrum shanghaiense</name>
    <dbReference type="NCBI Taxonomy" id="2201899"/>
    <lineage>
        <taxon>Bacteria</taxon>
        <taxon>Pseudomonadati</taxon>
        <taxon>Pseudomonadota</taxon>
        <taxon>Alphaproteobacteria</taxon>
        <taxon>Hyphomicrobiales</taxon>
        <taxon>Brucellaceae</taxon>
        <taxon>Falsochrobactrum</taxon>
    </lineage>
</organism>
<dbReference type="GO" id="GO:0019867">
    <property type="term" value="C:outer membrane"/>
    <property type="evidence" value="ECO:0007669"/>
    <property type="project" value="InterPro"/>
</dbReference>
<dbReference type="EMBL" id="QGDB01000004">
    <property type="protein sequence ID" value="PWL17549.1"/>
    <property type="molecule type" value="Genomic_DNA"/>
</dbReference>
<feature type="domain" description="Autotransporter" evidence="1">
    <location>
        <begin position="586"/>
        <end position="864"/>
    </location>
</feature>
<dbReference type="SUPFAM" id="SSF103515">
    <property type="entry name" value="Autotransporter"/>
    <property type="match status" value="1"/>
</dbReference>
<name>A0A316J9V9_9HYPH</name>
<accession>A0A316J9V9</accession>
<comment type="caution">
    <text evidence="2">The sequence shown here is derived from an EMBL/GenBank/DDBJ whole genome shotgun (WGS) entry which is preliminary data.</text>
</comment>
<sequence>MRIRSRQNNMWKASARLSCGVVLYAGIATGWIALDSGKAQGAEPFQIRAGDLRTDRLAHSAEPAPFQILESDLDTRTMVYSGTQSAGDAQITNNSGEQIQFRDDSTASSAAIINNTGGATDFHDQSTAASAFITNNADARLSFNQNATAADARITNNGAGVLLFNDGASAGDAVITNNGTATFNGHSSADNALITNNATGQIDFNDRAQAGRRNIYNNGQIRFNGQSSAQNNQIENNQTGRISFSGDSSSANAMVNNSGGLEFTDAATAGQTAIINNQTGSIAFSGTSNAADATITNNGSVSFFGESHARDARLINNAGAALAFREQSGADASMIVNAGDLTFSDRSSAGSATILTSEGGVIRFQDQADGASASLHIDQKGALDTSLLSTQHLSLGSLTSAGDINLGRTVLNVQNKAVLNDTSRMSLVLGYGQLIANDVELQNGMLAITRADDFLYAIGETYEIVSGATFSGSGFSSAVAHDFAFVDPRLNTPGTAITLDRNDVRFEAVAETRNQRSVAAAIESMEQSASVYRAIISSSRPQAMDGFDQLSGEIHATLIGTIPDQGNLFRMNLLENANHAAVASLGGFQPWRSWLAASGSTHTYDGDTLSAKSELTGYSITGGFDRAITDGFALGFAGIYEQNTLKISGRASSADIRSFGAGIYSGWQYGDFGLRGGATYQHHAIDTRRGITLSALNGSLQSDYNAWTGQIFAEAGYNIGLAGFQVEPYLGVSYLRSRFDGFAEYGLGDAALSGPSQTADNALGMAGLRINKRFDLNNNFRLDTRFAVEWNRAFHEYSRVRYLSFNSGLPFETAGSDVGRDSAALSAQLLFSRSDSLEFGAFYNGLIGKNKSGHRFGANATVRFGTDTPRTWER</sequence>
<protein>
    <recommendedName>
        <fullName evidence="1">Autotransporter domain-containing protein</fullName>
    </recommendedName>
</protein>
<dbReference type="PROSITE" id="PS51208">
    <property type="entry name" value="AUTOTRANSPORTER"/>
    <property type="match status" value="1"/>
</dbReference>
<dbReference type="AlphaFoldDB" id="A0A316J9V9"/>
<evidence type="ECO:0000259" key="1">
    <source>
        <dbReference type="PROSITE" id="PS51208"/>
    </source>
</evidence>
<dbReference type="InterPro" id="IPR036709">
    <property type="entry name" value="Autotransporte_beta_dom_sf"/>
</dbReference>
<dbReference type="Gene3D" id="2.160.20.20">
    <property type="match status" value="1"/>
</dbReference>
<dbReference type="SMART" id="SM00869">
    <property type="entry name" value="Autotransporter"/>
    <property type="match status" value="1"/>
</dbReference>
<dbReference type="Gene3D" id="2.40.128.130">
    <property type="entry name" value="Autotransporter beta-domain"/>
    <property type="match status" value="1"/>
</dbReference>